<reference evidence="9 10" key="1">
    <citation type="journal article" date="2023" name="Elife">
        <title>Identification of key yeast species and microbe-microbe interactions impacting larval growth of Drosophila in the wild.</title>
        <authorList>
            <person name="Mure A."/>
            <person name="Sugiura Y."/>
            <person name="Maeda R."/>
            <person name="Honda K."/>
            <person name="Sakurai N."/>
            <person name="Takahashi Y."/>
            <person name="Watada M."/>
            <person name="Katoh T."/>
            <person name="Gotoh A."/>
            <person name="Gotoh Y."/>
            <person name="Taniguchi I."/>
            <person name="Nakamura K."/>
            <person name="Hayashi T."/>
            <person name="Katayama T."/>
            <person name="Uemura T."/>
            <person name="Hattori Y."/>
        </authorList>
    </citation>
    <scope>NUCLEOTIDE SEQUENCE [LARGE SCALE GENOMIC DNA]</scope>
    <source>
        <strain evidence="9 10">PK-24</strain>
    </source>
</reference>
<dbReference type="GO" id="GO:0005654">
    <property type="term" value="C:nucleoplasm"/>
    <property type="evidence" value="ECO:0007669"/>
    <property type="project" value="TreeGrafter"/>
</dbReference>
<dbReference type="PROSITE" id="PS50102">
    <property type="entry name" value="RRM"/>
    <property type="match status" value="1"/>
</dbReference>
<dbReference type="PANTHER" id="PTHR16148:SF15">
    <property type="entry name" value="NF-KAPPA-B-REPRESSING FACTOR"/>
    <property type="match status" value="1"/>
</dbReference>
<proteinExistence type="predicted"/>
<dbReference type="GO" id="GO:0003723">
    <property type="term" value="F:RNA binding"/>
    <property type="evidence" value="ECO:0007669"/>
    <property type="project" value="UniProtKB-UniRule"/>
</dbReference>
<protein>
    <submittedName>
        <fullName evidence="9">Nrd1 complex RNA-binding subunit</fullName>
    </submittedName>
</protein>
<keyword evidence="3 5" id="KW-0694">RNA-binding</keyword>
<dbReference type="GO" id="GO:0005730">
    <property type="term" value="C:nucleolus"/>
    <property type="evidence" value="ECO:0007669"/>
    <property type="project" value="TreeGrafter"/>
</dbReference>
<dbReference type="GO" id="GO:0031124">
    <property type="term" value="P:mRNA 3'-end processing"/>
    <property type="evidence" value="ECO:0007669"/>
    <property type="project" value="UniProtKB-ARBA"/>
</dbReference>
<feature type="region of interest" description="Disordered" evidence="6">
    <location>
        <begin position="259"/>
        <end position="329"/>
    </location>
</feature>
<dbReference type="PANTHER" id="PTHR16148">
    <property type="entry name" value="NF-KAPPA-B-REPRESSING FACTOR-RELATED"/>
    <property type="match status" value="1"/>
</dbReference>
<feature type="compositionally biased region" description="Low complexity" evidence="6">
    <location>
        <begin position="294"/>
        <end position="305"/>
    </location>
</feature>
<evidence type="ECO:0000259" key="7">
    <source>
        <dbReference type="PROSITE" id="PS50102"/>
    </source>
</evidence>
<keyword evidence="4" id="KW-0539">Nucleus</keyword>
<accession>A0AAV5R9V1</accession>
<dbReference type="PROSITE" id="PS51391">
    <property type="entry name" value="CID"/>
    <property type="match status" value="1"/>
</dbReference>
<evidence type="ECO:0000256" key="6">
    <source>
        <dbReference type="SAM" id="MobiDB-lite"/>
    </source>
</evidence>
<dbReference type="InterPro" id="IPR048892">
    <property type="entry name" value="Nrd1_Seb1_dom2"/>
</dbReference>
<feature type="domain" description="CID" evidence="8">
    <location>
        <begin position="1"/>
        <end position="146"/>
    </location>
</feature>
<evidence type="ECO:0000313" key="10">
    <source>
        <dbReference type="Proteomes" id="UP001378960"/>
    </source>
</evidence>
<dbReference type="AlphaFoldDB" id="A0AAV5R9V1"/>
<dbReference type="GO" id="GO:0006369">
    <property type="term" value="P:termination of RNA polymerase II transcription"/>
    <property type="evidence" value="ECO:0007669"/>
    <property type="project" value="UniProtKB-ARBA"/>
</dbReference>
<dbReference type="Pfam" id="PF21380">
    <property type="entry name" value="Nrd1-Seb1_dom2"/>
    <property type="match status" value="1"/>
</dbReference>
<sequence>MLENIEDYENTLNELSTLKPPGVSGSRIKNLKEYFLSHKDEQINLVSLLINSCKNIPVSNKLGVLYVIDATTRGLIDEIGNVDVVSSNPSIIKIQENIEDLLNISIPNANEDVQDRICKLIEIWINSSTFDKSILLNIKDKYFKSHTPPGTPPKKNIETVSSSSSSNSNSNSNSKSNDPSSVLQALASLAKSSPSPNTNNSTSNNTNNNTNTNNSINTTNSTNPTTVTSPPSSSTNTDSANSSNPNAIFQLLQNMNKMTNKNDKSVTSSSDRDRTDRPRMKDRERDRDRSPTRNNNNTNNNFNSNEIDPPTHDGERNIPSNPHYRMKKSFVDPSIPQGCINVFSRTIFIGGVPNSMDEYQLVDTLKPYAEVQSVVINTSRRHAFVKVYSRAEADKVIQAFSVSHPSGLRARWGVGFGPRDCCNYQTGISTIPIQRLTDADKKWIISAEWGGSTNELPLQSGLFVEEPDIEVGHGVSSKSISRKMPTNSSHNGPKSDNQQRNNNNYNNHNNHNNHNNNRYNNNSNPNNMPINYGGYNNNNNGLPQPPQNYQNMPYQQHQAPYQQPPNNQFGYQQPPMSQPPSSGGMAPNMMGSPNSMPMSFNQVPGQPPMDQAAMMQAMMQAMTQMQGQNQGQQGQGQPDMSNMLQVMANMMQQQGQQPPR</sequence>
<dbReference type="InterPro" id="IPR008942">
    <property type="entry name" value="ENTH_VHS"/>
</dbReference>
<name>A0AAV5R9V1_PICKL</name>
<dbReference type="FunFam" id="3.30.70.330:FF:000397">
    <property type="entry name" value="RNA binding protein Nrd1"/>
    <property type="match status" value="1"/>
</dbReference>
<gene>
    <name evidence="9" type="ORF">DAPK24_046490</name>
</gene>
<dbReference type="SUPFAM" id="SSF54928">
    <property type="entry name" value="RNA-binding domain, RBD"/>
    <property type="match status" value="1"/>
</dbReference>
<evidence type="ECO:0000256" key="3">
    <source>
        <dbReference type="ARBA" id="ARBA00022884"/>
    </source>
</evidence>
<dbReference type="Gene3D" id="3.30.70.330">
    <property type="match status" value="1"/>
</dbReference>
<feature type="compositionally biased region" description="Polar residues" evidence="6">
    <location>
        <begin position="476"/>
        <end position="496"/>
    </location>
</feature>
<feature type="domain" description="RRM" evidence="7">
    <location>
        <begin position="345"/>
        <end position="401"/>
    </location>
</feature>
<feature type="region of interest" description="Disordered" evidence="6">
    <location>
        <begin position="473"/>
        <end position="587"/>
    </location>
</feature>
<dbReference type="InterPro" id="IPR006569">
    <property type="entry name" value="CID_dom"/>
</dbReference>
<dbReference type="InterPro" id="IPR012677">
    <property type="entry name" value="Nucleotide-bd_a/b_plait_sf"/>
</dbReference>
<evidence type="ECO:0000256" key="1">
    <source>
        <dbReference type="ARBA" id="ARBA00004123"/>
    </source>
</evidence>
<keyword evidence="10" id="KW-1185">Reference proteome</keyword>
<dbReference type="InterPro" id="IPR035979">
    <property type="entry name" value="RBD_domain_sf"/>
</dbReference>
<keyword evidence="2" id="KW-0597">Phosphoprotein</keyword>
<dbReference type="Pfam" id="PF00076">
    <property type="entry name" value="RRM_1"/>
    <property type="match status" value="1"/>
</dbReference>
<dbReference type="Pfam" id="PF04818">
    <property type="entry name" value="CID"/>
    <property type="match status" value="1"/>
</dbReference>
<dbReference type="SUPFAM" id="SSF48464">
    <property type="entry name" value="ENTH/VHS domain"/>
    <property type="match status" value="1"/>
</dbReference>
<feature type="region of interest" description="Disordered" evidence="6">
    <location>
        <begin position="145"/>
        <end position="244"/>
    </location>
</feature>
<comment type="subcellular location">
    <subcellularLocation>
        <location evidence="1">Nucleus</location>
    </subcellularLocation>
</comment>
<evidence type="ECO:0000313" key="9">
    <source>
        <dbReference type="EMBL" id="GMM48051.1"/>
    </source>
</evidence>
<dbReference type="EMBL" id="BTGB01000009">
    <property type="protein sequence ID" value="GMM48051.1"/>
    <property type="molecule type" value="Genomic_DNA"/>
</dbReference>
<dbReference type="SMART" id="SM00360">
    <property type="entry name" value="RRM"/>
    <property type="match status" value="1"/>
</dbReference>
<feature type="compositionally biased region" description="Low complexity" evidence="6">
    <location>
        <begin position="498"/>
        <end position="587"/>
    </location>
</feature>
<evidence type="ECO:0000256" key="4">
    <source>
        <dbReference type="ARBA" id="ARBA00023242"/>
    </source>
</evidence>
<evidence type="ECO:0000256" key="5">
    <source>
        <dbReference type="PROSITE-ProRule" id="PRU00176"/>
    </source>
</evidence>
<dbReference type="Gene3D" id="1.25.40.90">
    <property type="match status" value="1"/>
</dbReference>
<feature type="compositionally biased region" description="Basic and acidic residues" evidence="6">
    <location>
        <begin position="260"/>
        <end position="291"/>
    </location>
</feature>
<dbReference type="GO" id="GO:0031126">
    <property type="term" value="P:sno(s)RNA 3'-end processing"/>
    <property type="evidence" value="ECO:0007669"/>
    <property type="project" value="UniProtKB-ARBA"/>
</dbReference>
<feature type="compositionally biased region" description="Low complexity" evidence="6">
    <location>
        <begin position="161"/>
        <end position="244"/>
    </location>
</feature>
<dbReference type="InterPro" id="IPR000504">
    <property type="entry name" value="RRM_dom"/>
</dbReference>
<dbReference type="GO" id="GO:0032991">
    <property type="term" value="C:protein-containing complex"/>
    <property type="evidence" value="ECO:0007669"/>
    <property type="project" value="UniProtKB-ARBA"/>
</dbReference>
<comment type="caution">
    <text evidence="9">The sequence shown here is derived from an EMBL/GenBank/DDBJ whole genome shotgun (WGS) entry which is preliminary data.</text>
</comment>
<dbReference type="Proteomes" id="UP001378960">
    <property type="component" value="Unassembled WGS sequence"/>
</dbReference>
<organism evidence="9 10">
    <name type="scientific">Pichia kluyveri</name>
    <name type="common">Yeast</name>
    <dbReference type="NCBI Taxonomy" id="36015"/>
    <lineage>
        <taxon>Eukaryota</taxon>
        <taxon>Fungi</taxon>
        <taxon>Dikarya</taxon>
        <taxon>Ascomycota</taxon>
        <taxon>Saccharomycotina</taxon>
        <taxon>Pichiomycetes</taxon>
        <taxon>Pichiales</taxon>
        <taxon>Pichiaceae</taxon>
        <taxon>Pichia</taxon>
    </lineage>
</organism>
<dbReference type="GO" id="GO:0010629">
    <property type="term" value="P:negative regulation of gene expression"/>
    <property type="evidence" value="ECO:0007669"/>
    <property type="project" value="UniProtKB-ARBA"/>
</dbReference>
<evidence type="ECO:0000256" key="2">
    <source>
        <dbReference type="ARBA" id="ARBA00022553"/>
    </source>
</evidence>
<dbReference type="SMART" id="SM00582">
    <property type="entry name" value="RPR"/>
    <property type="match status" value="1"/>
</dbReference>
<evidence type="ECO:0000259" key="8">
    <source>
        <dbReference type="PROSITE" id="PS51391"/>
    </source>
</evidence>